<feature type="region of interest" description="Disordered" evidence="1">
    <location>
        <begin position="222"/>
        <end position="247"/>
    </location>
</feature>
<dbReference type="Proteomes" id="UP000694844">
    <property type="component" value="Chromosome 6"/>
</dbReference>
<organism evidence="3 5">
    <name type="scientific">Crassostrea virginica</name>
    <name type="common">Eastern oyster</name>
    <dbReference type="NCBI Taxonomy" id="6565"/>
    <lineage>
        <taxon>Eukaryota</taxon>
        <taxon>Metazoa</taxon>
        <taxon>Spiralia</taxon>
        <taxon>Lophotrochozoa</taxon>
        <taxon>Mollusca</taxon>
        <taxon>Bivalvia</taxon>
        <taxon>Autobranchia</taxon>
        <taxon>Pteriomorphia</taxon>
        <taxon>Ostreida</taxon>
        <taxon>Ostreoidea</taxon>
        <taxon>Ostreidae</taxon>
        <taxon>Crassostrea</taxon>
    </lineage>
</organism>
<keyword evidence="2" id="KW-0812">Transmembrane</keyword>
<evidence type="ECO:0000313" key="4">
    <source>
        <dbReference type="RefSeq" id="XP_022287112.1"/>
    </source>
</evidence>
<evidence type="ECO:0000256" key="2">
    <source>
        <dbReference type="SAM" id="Phobius"/>
    </source>
</evidence>
<dbReference type="RefSeq" id="XP_022287112.1">
    <property type="nucleotide sequence ID" value="XM_022431404.1"/>
</dbReference>
<gene>
    <name evidence="4 5" type="primary">LOC111099899</name>
</gene>
<protein>
    <submittedName>
        <fullName evidence="4 5">Uncharacterized protein LOC111099899 isoform X2</fullName>
    </submittedName>
</protein>
<keyword evidence="3" id="KW-1185">Reference proteome</keyword>
<proteinExistence type="predicted"/>
<evidence type="ECO:0000313" key="5">
    <source>
        <dbReference type="RefSeq" id="XP_022287113.1"/>
    </source>
</evidence>
<evidence type="ECO:0000256" key="1">
    <source>
        <dbReference type="SAM" id="MobiDB-lite"/>
    </source>
</evidence>
<keyword evidence="2" id="KW-0472">Membrane</keyword>
<name>A0A8B8A946_CRAVI</name>
<dbReference type="GeneID" id="111099899"/>
<dbReference type="RefSeq" id="XP_022287113.1">
    <property type="nucleotide sequence ID" value="XM_022431405.1"/>
</dbReference>
<reference evidence="4 5" key="1">
    <citation type="submission" date="2025-04" db="UniProtKB">
        <authorList>
            <consortium name="RefSeq"/>
        </authorList>
    </citation>
    <scope>IDENTIFICATION</scope>
    <source>
        <tissue evidence="4 5">Whole sample</tissue>
    </source>
</reference>
<dbReference type="SUPFAM" id="SSF48726">
    <property type="entry name" value="Immunoglobulin"/>
    <property type="match status" value="1"/>
</dbReference>
<sequence length="326" mass="36708">MQAVTIVNESERAVLTGTISCNPLSNVSWYDGPHLLKFENAVNTTYLTKEKAKCTDTTNLTLTASNAVRVNVSSSVQLIVNCKSASDDSNIFLGVTDDSGIVFSTTVIAYPKPYYALLYENGAKTHDFLDSIKVNAINNFTIHLNKTIVKPADYGLYHLYINNTFGETVINITVIPQSPRNQAPLVAGSIVGTLGLIILIFVAVFIFQRHYACIIRVERRKRSRKSKDNEESSHYTTMTEHENPERNVYDDLAQEQSQYESVLTKDRKENINDTKLYEKLQKPQNDNKVHINEQMSVQPSEGSSKHLHGPSTQETTCEYMNISFRK</sequence>
<feature type="transmembrane region" description="Helical" evidence="2">
    <location>
        <begin position="185"/>
        <end position="207"/>
    </location>
</feature>
<dbReference type="OrthoDB" id="6139589at2759"/>
<dbReference type="InterPro" id="IPR036179">
    <property type="entry name" value="Ig-like_dom_sf"/>
</dbReference>
<feature type="region of interest" description="Disordered" evidence="1">
    <location>
        <begin position="296"/>
        <end position="315"/>
    </location>
</feature>
<keyword evidence="2" id="KW-1133">Transmembrane helix</keyword>
<accession>A0A8B8A946</accession>
<feature type="compositionally biased region" description="Basic and acidic residues" evidence="1">
    <location>
        <begin position="226"/>
        <end position="247"/>
    </location>
</feature>
<evidence type="ECO:0000313" key="3">
    <source>
        <dbReference type="Proteomes" id="UP000694844"/>
    </source>
</evidence>
<dbReference type="AlphaFoldDB" id="A0A8B8A946"/>